<evidence type="ECO:0000259" key="1">
    <source>
        <dbReference type="Pfam" id="PF13340"/>
    </source>
</evidence>
<evidence type="ECO:0000313" key="2">
    <source>
        <dbReference type="EMBL" id="MFC4463802.1"/>
    </source>
</evidence>
<gene>
    <name evidence="2" type="ORF">ACFPH6_04300</name>
</gene>
<keyword evidence="3" id="KW-1185">Reference proteome</keyword>
<dbReference type="PANTHER" id="PTHR30007">
    <property type="entry name" value="PHP DOMAIN PROTEIN"/>
    <property type="match status" value="1"/>
</dbReference>
<reference evidence="3" key="1">
    <citation type="journal article" date="2019" name="Int. J. Syst. Evol. Microbiol.">
        <title>The Global Catalogue of Microorganisms (GCM) 10K type strain sequencing project: providing services to taxonomists for standard genome sequencing and annotation.</title>
        <authorList>
            <consortium name="The Broad Institute Genomics Platform"/>
            <consortium name="The Broad Institute Genome Sequencing Center for Infectious Disease"/>
            <person name="Wu L."/>
            <person name="Ma J."/>
        </authorList>
    </citation>
    <scope>NUCLEOTIDE SEQUENCE [LARGE SCALE GENOMIC DNA]</scope>
    <source>
        <strain evidence="3">DT43</strain>
    </source>
</reference>
<comment type="caution">
    <text evidence="2">The sequence shown here is derived from an EMBL/GenBank/DDBJ whole genome shotgun (WGS) entry which is preliminary data.</text>
</comment>
<accession>A0ABV8YGY8</accession>
<sequence>MDNGNKWRAMPGDFPPWERVYAFFRRWRDHGLVREFHDRLRGQVREKLGRDAEPTAAVIDSQSVKADAVVGSDSRGLDGAKLVNGLKRHVVVDTPRPPPGSDGHRCGCRRLHRCEGPARAGGRRAPPVGPRLGGRRVEAGLTKRTVEWVQPSGLAVNSRIDKLIWLIDKRHPH</sequence>
<feature type="domain" description="Insertion element IS402-like" evidence="1">
    <location>
        <begin position="2"/>
        <end position="37"/>
    </location>
</feature>
<dbReference type="Proteomes" id="UP001596012">
    <property type="component" value="Unassembled WGS sequence"/>
</dbReference>
<protein>
    <submittedName>
        <fullName evidence="2">Transposase</fullName>
    </submittedName>
</protein>
<proteinExistence type="predicted"/>
<dbReference type="PANTHER" id="PTHR30007:SF0">
    <property type="entry name" value="TRANSPOSASE"/>
    <property type="match status" value="1"/>
</dbReference>
<dbReference type="Pfam" id="PF13340">
    <property type="entry name" value="DUF4096"/>
    <property type="match status" value="1"/>
</dbReference>
<evidence type="ECO:0000313" key="3">
    <source>
        <dbReference type="Proteomes" id="UP001596012"/>
    </source>
</evidence>
<dbReference type="RefSeq" id="WP_386337417.1">
    <property type="nucleotide sequence ID" value="NZ_JBHSFG010000009.1"/>
</dbReference>
<organism evidence="2 3">
    <name type="scientific">Streptomyces xiangluensis</name>
    <dbReference type="NCBI Taxonomy" id="2665720"/>
    <lineage>
        <taxon>Bacteria</taxon>
        <taxon>Bacillati</taxon>
        <taxon>Actinomycetota</taxon>
        <taxon>Actinomycetes</taxon>
        <taxon>Kitasatosporales</taxon>
        <taxon>Streptomycetaceae</taxon>
        <taxon>Streptomyces</taxon>
    </lineage>
</organism>
<name>A0ABV8YGY8_9ACTN</name>
<dbReference type="InterPro" id="IPR025161">
    <property type="entry name" value="IS402-like_dom"/>
</dbReference>
<dbReference type="EMBL" id="JBHSFG010000009">
    <property type="protein sequence ID" value="MFC4463802.1"/>
    <property type="molecule type" value="Genomic_DNA"/>
</dbReference>